<protein>
    <submittedName>
        <fullName evidence="2">Uncharacterized protein</fullName>
    </submittedName>
</protein>
<evidence type="ECO:0000313" key="2">
    <source>
        <dbReference type="EMBL" id="GAA2695643.1"/>
    </source>
</evidence>
<dbReference type="EMBL" id="BAAATE010000041">
    <property type="protein sequence ID" value="GAA2695643.1"/>
    <property type="molecule type" value="Genomic_DNA"/>
</dbReference>
<keyword evidence="3" id="KW-1185">Reference proteome</keyword>
<accession>A0ABP6FQ50</accession>
<organism evidence="2 3">
    <name type="scientific">Nonomuraea recticatena</name>
    <dbReference type="NCBI Taxonomy" id="46178"/>
    <lineage>
        <taxon>Bacteria</taxon>
        <taxon>Bacillati</taxon>
        <taxon>Actinomycetota</taxon>
        <taxon>Actinomycetes</taxon>
        <taxon>Streptosporangiales</taxon>
        <taxon>Streptosporangiaceae</taxon>
        <taxon>Nonomuraea</taxon>
    </lineage>
</organism>
<name>A0ABP6FQ50_9ACTN</name>
<feature type="region of interest" description="Disordered" evidence="1">
    <location>
        <begin position="39"/>
        <end position="70"/>
    </location>
</feature>
<evidence type="ECO:0000256" key="1">
    <source>
        <dbReference type="SAM" id="MobiDB-lite"/>
    </source>
</evidence>
<gene>
    <name evidence="2" type="ORF">GCM10010412_088660</name>
</gene>
<sequence length="70" mass="7076">MEVTGSDANGEQIAELHGTLPEKDLALVVQLLTSGAAALGKAPRSATRWRSAASNTATPASRGPTKTTSG</sequence>
<comment type="caution">
    <text evidence="2">The sequence shown here is derived from an EMBL/GenBank/DDBJ whole genome shotgun (WGS) entry which is preliminary data.</text>
</comment>
<proteinExistence type="predicted"/>
<reference evidence="3" key="1">
    <citation type="journal article" date="2019" name="Int. J. Syst. Evol. Microbiol.">
        <title>The Global Catalogue of Microorganisms (GCM) 10K type strain sequencing project: providing services to taxonomists for standard genome sequencing and annotation.</title>
        <authorList>
            <consortium name="The Broad Institute Genomics Platform"/>
            <consortium name="The Broad Institute Genome Sequencing Center for Infectious Disease"/>
            <person name="Wu L."/>
            <person name="Ma J."/>
        </authorList>
    </citation>
    <scope>NUCLEOTIDE SEQUENCE [LARGE SCALE GENOMIC DNA]</scope>
    <source>
        <strain evidence="3">JCM 6835</strain>
    </source>
</reference>
<feature type="compositionally biased region" description="Polar residues" evidence="1">
    <location>
        <begin position="52"/>
        <end position="70"/>
    </location>
</feature>
<dbReference type="Proteomes" id="UP001501666">
    <property type="component" value="Unassembled WGS sequence"/>
</dbReference>
<evidence type="ECO:0000313" key="3">
    <source>
        <dbReference type="Proteomes" id="UP001501666"/>
    </source>
</evidence>